<organism evidence="3 4">
    <name type="scientific">Methylobacterium cerastii</name>
    <dbReference type="NCBI Taxonomy" id="932741"/>
    <lineage>
        <taxon>Bacteria</taxon>
        <taxon>Pseudomonadati</taxon>
        <taxon>Pseudomonadota</taxon>
        <taxon>Alphaproteobacteria</taxon>
        <taxon>Hyphomicrobiales</taxon>
        <taxon>Methylobacteriaceae</taxon>
        <taxon>Methylobacterium</taxon>
    </lineage>
</organism>
<dbReference type="InterPro" id="IPR006626">
    <property type="entry name" value="PbH1"/>
</dbReference>
<keyword evidence="4" id="KW-1185">Reference proteome</keyword>
<protein>
    <recommendedName>
        <fullName evidence="2">Periplasmic copper-binding protein NosD beta helix domain-containing protein</fullName>
    </recommendedName>
</protein>
<evidence type="ECO:0000256" key="1">
    <source>
        <dbReference type="SAM" id="SignalP"/>
    </source>
</evidence>
<comment type="caution">
    <text evidence="3">The sequence shown here is derived from an EMBL/GenBank/DDBJ whole genome shotgun (WGS) entry which is preliminary data.</text>
</comment>
<dbReference type="SMART" id="SM00710">
    <property type="entry name" value="PbH1"/>
    <property type="match status" value="8"/>
</dbReference>
<evidence type="ECO:0000313" key="4">
    <source>
        <dbReference type="Proteomes" id="UP001055117"/>
    </source>
</evidence>
<evidence type="ECO:0000313" key="3">
    <source>
        <dbReference type="EMBL" id="GJD45969.1"/>
    </source>
</evidence>
<dbReference type="SUPFAM" id="SSF51126">
    <property type="entry name" value="Pectin lyase-like"/>
    <property type="match status" value="1"/>
</dbReference>
<dbReference type="Gene3D" id="2.160.20.10">
    <property type="entry name" value="Single-stranded right-handed beta-helix, Pectin lyase-like"/>
    <property type="match status" value="1"/>
</dbReference>
<dbReference type="Pfam" id="PF05048">
    <property type="entry name" value="NosD"/>
    <property type="match status" value="1"/>
</dbReference>
<feature type="signal peptide" evidence="1">
    <location>
        <begin position="1"/>
        <end position="25"/>
    </location>
</feature>
<accession>A0ABQ4QLP4</accession>
<sequence>MSIRLRATAIVALLPMLAASTACQPAEPPSLQRILVDPAGATMPGYRTVAALSAVPFASLAAGSAVLVKGGRFDGVVVVSARGTAEAPVTVAAVPGTEPVLSNSVVFEDAAYVTVSGLTVRGAVNSGFILRRGSHHVTVRDSAVDASGLGIWIGDGSGAGHRILGNRLTGNKTHGIAVDVINAPPDDPTIIASNTVSGSGIHGMEINGSGYVVEGNRVHDNGVSMSGTSGIHVYAKDAGQDAGDRNTIRYNVVTGQRETTGQDGNGIQVDQWCDDNLVAFNVTTGNDGAGINLFDAGRTLVSNNTVVGNMADSGGRHAYKGEIVLASDYTKQVGRTVDNRVLNNIVVATRGGVAAIVVEATSTGRGNAIGPNLLRHAPGGWLYAYGAARTDDGASLPLGAPAPDLTEAPAFADPTKPFANGFALTRALSRPGIPLGATRDLIGRPYAPNEAPTFGAYRSP</sequence>
<dbReference type="PROSITE" id="PS51257">
    <property type="entry name" value="PROKAR_LIPOPROTEIN"/>
    <property type="match status" value="1"/>
</dbReference>
<dbReference type="EMBL" id="BPQG01000061">
    <property type="protein sequence ID" value="GJD45969.1"/>
    <property type="molecule type" value="Genomic_DNA"/>
</dbReference>
<reference evidence="3 4" key="1">
    <citation type="journal article" date="2021" name="Front. Microbiol.">
        <title>Comprehensive Comparative Genomics and Phenotyping of Methylobacterium Species.</title>
        <authorList>
            <person name="Alessa O."/>
            <person name="Ogura Y."/>
            <person name="Fujitani Y."/>
            <person name="Takami H."/>
            <person name="Hayashi T."/>
            <person name="Sahin N."/>
            <person name="Tani A."/>
        </authorList>
    </citation>
    <scope>NUCLEOTIDE SEQUENCE [LARGE SCALE GENOMIC DNA]</scope>
    <source>
        <strain evidence="3 4">DSM 23679</strain>
    </source>
</reference>
<proteinExistence type="predicted"/>
<feature type="domain" description="Periplasmic copper-binding protein NosD beta helix" evidence="2">
    <location>
        <begin position="104"/>
        <end position="265"/>
    </location>
</feature>
<evidence type="ECO:0000259" key="2">
    <source>
        <dbReference type="Pfam" id="PF05048"/>
    </source>
</evidence>
<dbReference type="InterPro" id="IPR007742">
    <property type="entry name" value="NosD_dom"/>
</dbReference>
<dbReference type="InterPro" id="IPR012334">
    <property type="entry name" value="Pectin_lyas_fold"/>
</dbReference>
<dbReference type="Proteomes" id="UP001055117">
    <property type="component" value="Unassembled WGS sequence"/>
</dbReference>
<dbReference type="RefSeq" id="WP_238272761.1">
    <property type="nucleotide sequence ID" value="NZ_BPQG01000061.1"/>
</dbReference>
<gene>
    <name evidence="3" type="ORF">AFCDBAGC_3848</name>
</gene>
<keyword evidence="1" id="KW-0732">Signal</keyword>
<feature type="chain" id="PRO_5045591360" description="Periplasmic copper-binding protein NosD beta helix domain-containing protein" evidence="1">
    <location>
        <begin position="26"/>
        <end position="460"/>
    </location>
</feature>
<dbReference type="InterPro" id="IPR011050">
    <property type="entry name" value="Pectin_lyase_fold/virulence"/>
</dbReference>
<name>A0ABQ4QLP4_9HYPH</name>